<dbReference type="PANTHER" id="PTHR39430">
    <property type="entry name" value="MEMBRANE-ASSOCIATED PROTEASE-RELATED"/>
    <property type="match status" value="1"/>
</dbReference>
<evidence type="ECO:0000313" key="4">
    <source>
        <dbReference type="Proteomes" id="UP000007590"/>
    </source>
</evidence>
<evidence type="ECO:0000259" key="2">
    <source>
        <dbReference type="Pfam" id="PF02517"/>
    </source>
</evidence>
<feature type="transmembrane region" description="Helical" evidence="1">
    <location>
        <begin position="111"/>
        <end position="129"/>
    </location>
</feature>
<dbReference type="HOGENOM" id="CLU_101270_0_0_10"/>
<keyword evidence="3" id="KW-0645">Protease</keyword>
<dbReference type="Pfam" id="PF02517">
    <property type="entry name" value="Rce1-like"/>
    <property type="match status" value="1"/>
</dbReference>
<feature type="transmembrane region" description="Helical" evidence="1">
    <location>
        <begin position="78"/>
        <end position="99"/>
    </location>
</feature>
<sequence>MIGIVVELIISWLILWIYERKNLSILGLMPTKSRLKDLAFGILMAAGIGITYHLLRAYTLNNSWRLNVEYTFLQFLTALWWVFKSVLFEELIFRGALLYIAIKKIGIHKACLLSAACFGVYHWFTMGAFGNPFQLIIVFIMTGIAGLAFAYAFAKTKSLYLPFALHFGWNVITIVIFSNGPLGLQLFIYENLHSTHGTLSSIIFLFQIFALPIGLYFYLGKKQMN</sequence>
<keyword evidence="4" id="KW-1185">Reference proteome</keyword>
<dbReference type="STRING" id="929556.Solca_1319"/>
<dbReference type="GO" id="GO:0004175">
    <property type="term" value="F:endopeptidase activity"/>
    <property type="evidence" value="ECO:0007669"/>
    <property type="project" value="UniProtKB-ARBA"/>
</dbReference>
<dbReference type="PANTHER" id="PTHR39430:SF1">
    <property type="entry name" value="PROTEASE"/>
    <property type="match status" value="1"/>
</dbReference>
<dbReference type="KEGG" id="scn:Solca_1319"/>
<dbReference type="OrthoDB" id="193898at2"/>
<gene>
    <name evidence="3" type="ordered locus">Solca_1319</name>
</gene>
<feature type="transmembrane region" description="Helical" evidence="1">
    <location>
        <begin position="198"/>
        <end position="219"/>
    </location>
</feature>
<feature type="transmembrane region" description="Helical" evidence="1">
    <location>
        <begin position="135"/>
        <end position="154"/>
    </location>
</feature>
<organism evidence="3 4">
    <name type="scientific">Solitalea canadensis (strain ATCC 29591 / DSM 3403 / JCM 21819 / LMG 8368 / NBRC 15130 / NCIMB 12057 / USAM 9D)</name>
    <name type="common">Flexibacter canadensis</name>
    <dbReference type="NCBI Taxonomy" id="929556"/>
    <lineage>
        <taxon>Bacteria</taxon>
        <taxon>Pseudomonadati</taxon>
        <taxon>Bacteroidota</taxon>
        <taxon>Sphingobacteriia</taxon>
        <taxon>Sphingobacteriales</taxon>
        <taxon>Sphingobacteriaceae</taxon>
        <taxon>Solitalea</taxon>
    </lineage>
</organism>
<proteinExistence type="predicted"/>
<feature type="transmembrane region" description="Helical" evidence="1">
    <location>
        <begin position="159"/>
        <end position="178"/>
    </location>
</feature>
<keyword evidence="3" id="KW-0378">Hydrolase</keyword>
<keyword evidence="1" id="KW-1133">Transmembrane helix</keyword>
<evidence type="ECO:0000313" key="3">
    <source>
        <dbReference type="EMBL" id="AFD06408.1"/>
    </source>
</evidence>
<feature type="transmembrane region" description="Helical" evidence="1">
    <location>
        <begin position="38"/>
        <end position="58"/>
    </location>
</feature>
<name>H8KQB3_SOLCM</name>
<dbReference type="GO" id="GO:0080120">
    <property type="term" value="P:CAAX-box protein maturation"/>
    <property type="evidence" value="ECO:0007669"/>
    <property type="project" value="UniProtKB-ARBA"/>
</dbReference>
<dbReference type="Proteomes" id="UP000007590">
    <property type="component" value="Chromosome"/>
</dbReference>
<dbReference type="EMBL" id="CP003349">
    <property type="protein sequence ID" value="AFD06408.1"/>
    <property type="molecule type" value="Genomic_DNA"/>
</dbReference>
<keyword evidence="1" id="KW-0812">Transmembrane</keyword>
<dbReference type="AlphaFoldDB" id="H8KQB3"/>
<dbReference type="InterPro" id="IPR003675">
    <property type="entry name" value="Rce1/LyrA-like_dom"/>
</dbReference>
<dbReference type="GO" id="GO:0006508">
    <property type="term" value="P:proteolysis"/>
    <property type="evidence" value="ECO:0007669"/>
    <property type="project" value="UniProtKB-KW"/>
</dbReference>
<protein>
    <submittedName>
        <fullName evidence="3">CAAX amino terminal protease family</fullName>
    </submittedName>
</protein>
<dbReference type="eggNOG" id="COG1266">
    <property type="taxonomic scope" value="Bacteria"/>
</dbReference>
<feature type="domain" description="CAAX prenyl protease 2/Lysostaphin resistance protein A-like" evidence="2">
    <location>
        <begin position="74"/>
        <end position="172"/>
    </location>
</feature>
<accession>H8KQB3</accession>
<keyword evidence="1" id="KW-0472">Membrane</keyword>
<evidence type="ECO:0000256" key="1">
    <source>
        <dbReference type="SAM" id="Phobius"/>
    </source>
</evidence>
<reference evidence="3" key="1">
    <citation type="submission" date="2012-02" db="EMBL/GenBank/DDBJ databases">
        <title>The complete genome of Solitalea canadensis DSM 3403.</title>
        <authorList>
            <consortium name="US DOE Joint Genome Institute (JGI-PGF)"/>
            <person name="Lucas S."/>
            <person name="Copeland A."/>
            <person name="Lapidus A."/>
            <person name="Glavina del Rio T."/>
            <person name="Dalin E."/>
            <person name="Tice H."/>
            <person name="Bruce D."/>
            <person name="Goodwin L."/>
            <person name="Pitluck S."/>
            <person name="Peters L."/>
            <person name="Ovchinnikova G."/>
            <person name="Lu M."/>
            <person name="Kyrpides N."/>
            <person name="Mavromatis K."/>
            <person name="Ivanova N."/>
            <person name="Brettin T."/>
            <person name="Detter J.C."/>
            <person name="Han C."/>
            <person name="Larimer F."/>
            <person name="Land M."/>
            <person name="Hauser L."/>
            <person name="Markowitz V."/>
            <person name="Cheng J.-F."/>
            <person name="Hugenholtz P."/>
            <person name="Woyke T."/>
            <person name="Wu D."/>
            <person name="Spring S."/>
            <person name="Schroeder M."/>
            <person name="Kopitz M."/>
            <person name="Brambilla E."/>
            <person name="Klenk H.-P."/>
            <person name="Eisen J.A."/>
        </authorList>
    </citation>
    <scope>NUCLEOTIDE SEQUENCE</scope>
    <source>
        <strain evidence="3">DSM 3403</strain>
    </source>
</reference>